<name>A0A9W6HGQ5_9MICO</name>
<feature type="domain" description="HTH cro/C1-type" evidence="2">
    <location>
        <begin position="17"/>
        <end position="77"/>
    </location>
</feature>
<evidence type="ECO:0000259" key="2">
    <source>
        <dbReference type="PROSITE" id="PS50943"/>
    </source>
</evidence>
<dbReference type="EMBL" id="BSEO01000005">
    <property type="protein sequence ID" value="GLJ79743.1"/>
    <property type="molecule type" value="Genomic_DNA"/>
</dbReference>
<keyword evidence="4" id="KW-1185">Reference proteome</keyword>
<evidence type="ECO:0000313" key="4">
    <source>
        <dbReference type="Proteomes" id="UP001142317"/>
    </source>
</evidence>
<dbReference type="Gene3D" id="1.10.260.40">
    <property type="entry name" value="lambda repressor-like DNA-binding domains"/>
    <property type="match status" value="1"/>
</dbReference>
<reference evidence="3" key="1">
    <citation type="journal article" date="2014" name="Int. J. Syst. Evol. Microbiol.">
        <title>Complete genome sequence of Corynebacterium casei LMG S-19264T (=DSM 44701T), isolated from a smear-ripened cheese.</title>
        <authorList>
            <consortium name="US DOE Joint Genome Institute (JGI-PGF)"/>
            <person name="Walter F."/>
            <person name="Albersmeier A."/>
            <person name="Kalinowski J."/>
            <person name="Ruckert C."/>
        </authorList>
    </citation>
    <scope>NUCLEOTIDE SEQUENCE</scope>
    <source>
        <strain evidence="3">VKM Ac-1447</strain>
    </source>
</reference>
<organism evidence="3 4">
    <name type="scientific">Microbacterium imperiale</name>
    <dbReference type="NCBI Taxonomy" id="33884"/>
    <lineage>
        <taxon>Bacteria</taxon>
        <taxon>Bacillati</taxon>
        <taxon>Actinomycetota</taxon>
        <taxon>Actinomycetes</taxon>
        <taxon>Micrococcales</taxon>
        <taxon>Microbacteriaceae</taxon>
        <taxon>Microbacterium</taxon>
    </lineage>
</organism>
<dbReference type="InterPro" id="IPR001387">
    <property type="entry name" value="Cro/C1-type_HTH"/>
</dbReference>
<dbReference type="GO" id="GO:0003677">
    <property type="term" value="F:DNA binding"/>
    <property type="evidence" value="ECO:0007669"/>
    <property type="project" value="InterPro"/>
</dbReference>
<comment type="caution">
    <text evidence="3">The sequence shown here is derived from an EMBL/GenBank/DDBJ whole genome shotgun (WGS) entry which is preliminary data.</text>
</comment>
<dbReference type="SMART" id="SM00530">
    <property type="entry name" value="HTH_XRE"/>
    <property type="match status" value="1"/>
</dbReference>
<reference evidence="3" key="2">
    <citation type="submission" date="2023-01" db="EMBL/GenBank/DDBJ databases">
        <authorList>
            <person name="Sun Q."/>
            <person name="Evtushenko L."/>
        </authorList>
    </citation>
    <scope>NUCLEOTIDE SEQUENCE</scope>
    <source>
        <strain evidence="3">VKM Ac-1447</strain>
    </source>
</reference>
<sequence length="185" mass="21224">MTTDRTELLDIRYGERLRALREQKGMTQAELVDRLKAAGVGYMNASTLSRIEAGTRPVRLVEAQFIGHIFAVSLESMMSELEALSFYELSARRGREAFVRFRKSVADVVQWKLDLSAHLPHLRSLLDETDEPAVRTVIEETIQNVESFIEIDLEDELRGLDKEVRETHERQDTSTAGRFLNSTRR</sequence>
<dbReference type="RefSeq" id="WP_210007502.1">
    <property type="nucleotide sequence ID" value="NZ_BSEO01000005.1"/>
</dbReference>
<gene>
    <name evidence="3" type="ORF">GCM10017586_14250</name>
</gene>
<dbReference type="CDD" id="cd00093">
    <property type="entry name" value="HTH_XRE"/>
    <property type="match status" value="1"/>
</dbReference>
<feature type="region of interest" description="Disordered" evidence="1">
    <location>
        <begin position="164"/>
        <end position="185"/>
    </location>
</feature>
<dbReference type="Proteomes" id="UP001142317">
    <property type="component" value="Unassembled WGS sequence"/>
</dbReference>
<proteinExistence type="predicted"/>
<accession>A0A9W6HGQ5</accession>
<dbReference type="PROSITE" id="PS50943">
    <property type="entry name" value="HTH_CROC1"/>
    <property type="match status" value="1"/>
</dbReference>
<evidence type="ECO:0000313" key="3">
    <source>
        <dbReference type="EMBL" id="GLJ79743.1"/>
    </source>
</evidence>
<dbReference type="SUPFAM" id="SSF47413">
    <property type="entry name" value="lambda repressor-like DNA-binding domains"/>
    <property type="match status" value="1"/>
</dbReference>
<feature type="compositionally biased region" description="Polar residues" evidence="1">
    <location>
        <begin position="173"/>
        <end position="185"/>
    </location>
</feature>
<protein>
    <recommendedName>
        <fullName evidence="2">HTH cro/C1-type domain-containing protein</fullName>
    </recommendedName>
</protein>
<dbReference type="InterPro" id="IPR010982">
    <property type="entry name" value="Lambda_DNA-bd_dom_sf"/>
</dbReference>
<dbReference type="Pfam" id="PF13560">
    <property type="entry name" value="HTH_31"/>
    <property type="match status" value="1"/>
</dbReference>
<dbReference type="AlphaFoldDB" id="A0A9W6HGQ5"/>
<evidence type="ECO:0000256" key="1">
    <source>
        <dbReference type="SAM" id="MobiDB-lite"/>
    </source>
</evidence>